<protein>
    <submittedName>
        <fullName evidence="5">DNA cytosine methyltransferase</fullName>
    </submittedName>
</protein>
<dbReference type="GO" id="GO:0032259">
    <property type="term" value="P:methylation"/>
    <property type="evidence" value="ECO:0007669"/>
    <property type="project" value="UniProtKB-KW"/>
</dbReference>
<dbReference type="InterPro" id="IPR029063">
    <property type="entry name" value="SAM-dependent_MTases_sf"/>
</dbReference>
<keyword evidence="6" id="KW-1185">Reference proteome</keyword>
<keyword evidence="2 5" id="KW-0808">Transferase</keyword>
<dbReference type="Proteomes" id="UP000279457">
    <property type="component" value="Unassembled WGS sequence"/>
</dbReference>
<dbReference type="AlphaFoldDB" id="A0A3N6V3R5"/>
<evidence type="ECO:0000313" key="5">
    <source>
        <dbReference type="EMBL" id="RQM39745.1"/>
    </source>
</evidence>
<dbReference type="InterPro" id="IPR001525">
    <property type="entry name" value="C5_MeTfrase"/>
</dbReference>
<evidence type="ECO:0000256" key="4">
    <source>
        <dbReference type="ARBA" id="ARBA00047422"/>
    </source>
</evidence>
<organism evidence="5 6">
    <name type="scientific">Erwinia psidii</name>
    <dbReference type="NCBI Taxonomy" id="69224"/>
    <lineage>
        <taxon>Bacteria</taxon>
        <taxon>Pseudomonadati</taxon>
        <taxon>Pseudomonadota</taxon>
        <taxon>Gammaproteobacteria</taxon>
        <taxon>Enterobacterales</taxon>
        <taxon>Erwiniaceae</taxon>
        <taxon>Erwinia</taxon>
    </lineage>
</organism>
<evidence type="ECO:0000313" key="6">
    <source>
        <dbReference type="Proteomes" id="UP000279457"/>
    </source>
</evidence>
<proteinExistence type="predicted"/>
<dbReference type="SUPFAM" id="SSF53335">
    <property type="entry name" value="S-adenosyl-L-methionine-dependent methyltransferases"/>
    <property type="match status" value="1"/>
</dbReference>
<dbReference type="RefSeq" id="WP_124231193.1">
    <property type="nucleotide sequence ID" value="NZ_RHHM01000001.1"/>
</dbReference>
<name>A0A3N6V3R5_9GAMM</name>
<accession>A0A3N6V3R5</accession>
<evidence type="ECO:0000256" key="2">
    <source>
        <dbReference type="ARBA" id="ARBA00022679"/>
    </source>
</evidence>
<dbReference type="GO" id="GO:0009307">
    <property type="term" value="P:DNA restriction-modification system"/>
    <property type="evidence" value="ECO:0007669"/>
    <property type="project" value="UniProtKB-KW"/>
</dbReference>
<dbReference type="EMBL" id="RHHM01000001">
    <property type="protein sequence ID" value="RQM39745.1"/>
    <property type="molecule type" value="Genomic_DNA"/>
</dbReference>
<dbReference type="GO" id="GO:0003886">
    <property type="term" value="F:DNA (cytosine-5-)-methyltransferase activity"/>
    <property type="evidence" value="ECO:0007669"/>
    <property type="project" value="UniProtKB-EC"/>
</dbReference>
<keyword evidence="1 5" id="KW-0489">Methyltransferase</keyword>
<gene>
    <name evidence="5" type="ORF">EB241_00005</name>
</gene>
<comment type="catalytic activity">
    <reaction evidence="4">
        <text>a 2'-deoxycytidine in DNA + S-adenosyl-L-methionine = a 5-methyl-2'-deoxycytidine in DNA + S-adenosyl-L-homocysteine + H(+)</text>
        <dbReference type="Rhea" id="RHEA:13681"/>
        <dbReference type="Rhea" id="RHEA-COMP:11369"/>
        <dbReference type="Rhea" id="RHEA-COMP:11370"/>
        <dbReference type="ChEBI" id="CHEBI:15378"/>
        <dbReference type="ChEBI" id="CHEBI:57856"/>
        <dbReference type="ChEBI" id="CHEBI:59789"/>
        <dbReference type="ChEBI" id="CHEBI:85452"/>
        <dbReference type="ChEBI" id="CHEBI:85454"/>
        <dbReference type="EC" id="2.1.1.37"/>
    </reaction>
</comment>
<reference evidence="5 6" key="1">
    <citation type="submission" date="2018-10" db="EMBL/GenBank/DDBJ databases">
        <title>Draft genome sequence for the type isolate of Erwinia psidii, agent causal of bacterial blight in guava (Psidium guajava) and wilt and die-back of Eucalyptus spp.</title>
        <authorList>
            <person name="Hermenegildo P.S."/>
            <person name="Santos S.A."/>
            <person name="Guimaraes L.M.S."/>
            <person name="Vidigal P.M.P."/>
            <person name="Pereira I.C."/>
            <person name="Badel J.L."/>
            <person name="Alfenas-Zerbini P."/>
            <person name="Ferreira M.A.S.V."/>
            <person name="Alfenas A.C."/>
        </authorList>
    </citation>
    <scope>NUCLEOTIDE SEQUENCE [LARGE SCALE GENOMIC DNA]</scope>
    <source>
        <strain evidence="5 6">IBSBF 435</strain>
    </source>
</reference>
<comment type="caution">
    <text evidence="5">The sequence shown here is derived from an EMBL/GenBank/DDBJ whole genome shotgun (WGS) entry which is preliminary data.</text>
</comment>
<sequence>MPGGIIVENNPLRAGRFTSGEFEKWQGFPVGYTELGNTLHRYHLLGNSMIVPVIKWIGREFTARCDKQ</sequence>
<evidence type="ECO:0000256" key="1">
    <source>
        <dbReference type="ARBA" id="ARBA00022603"/>
    </source>
</evidence>
<dbReference type="Pfam" id="PF00145">
    <property type="entry name" value="DNA_methylase"/>
    <property type="match status" value="1"/>
</dbReference>
<keyword evidence="3" id="KW-0680">Restriction system</keyword>
<dbReference type="OrthoDB" id="5288620at2"/>
<evidence type="ECO:0000256" key="3">
    <source>
        <dbReference type="ARBA" id="ARBA00022747"/>
    </source>
</evidence>